<dbReference type="PANTHER" id="PTHR34239">
    <property type="entry name" value="APPLE DOMAIN-CONTAINING PROTEIN"/>
    <property type="match status" value="1"/>
</dbReference>
<feature type="compositionally biased region" description="Basic residues" evidence="1">
    <location>
        <begin position="325"/>
        <end position="335"/>
    </location>
</feature>
<feature type="compositionally biased region" description="Basic residues" evidence="1">
    <location>
        <begin position="1"/>
        <end position="24"/>
    </location>
</feature>
<sequence length="355" mass="40487">MSDRKGKKCSKSRSRSRERRKRHRDEKIDELENRVINLTKVVTVLVNIQKEQLASKNPQQENSLAKDNNDPDNKENTDKTDSPVETVTLSDEANGKIDPTTEAESSRDDILKILGFDAKDSTFKDVKHHPELKETWLEWKKKGLPEKNKKEILQSYNRKGEFYTEAPKINLEVVPLLSEIAKKRDQHFLETQNCVGTAISALGAAVSLLLDLPKEGLDEDLFTTYISHAGQILTDVFFQQTEARKSFITPQLNKNIKPVVDSMISNEWLYGDKLKESVKDAKEIEKACADIKEKTPLKSSQKFQSSGNSKYPPATYRPVGQQQRRFMKFKPKSNKTQRTSSKTAMRSTSHSSSRK</sequence>
<dbReference type="AlphaFoldDB" id="A0A8J2HL02"/>
<feature type="region of interest" description="Disordered" evidence="1">
    <location>
        <begin position="1"/>
        <end position="33"/>
    </location>
</feature>
<keyword evidence="3" id="KW-1185">Reference proteome</keyword>
<evidence type="ECO:0000313" key="2">
    <source>
        <dbReference type="EMBL" id="CAG5100742.1"/>
    </source>
</evidence>
<name>A0A8J2HL02_COTCN</name>
<feature type="compositionally biased region" description="Polar residues" evidence="1">
    <location>
        <begin position="336"/>
        <end position="355"/>
    </location>
</feature>
<gene>
    <name evidence="2" type="ORF">HICCMSTLAB_LOCUS9815</name>
</gene>
<feature type="region of interest" description="Disordered" evidence="1">
    <location>
        <begin position="53"/>
        <end position="104"/>
    </location>
</feature>
<organism evidence="2 3">
    <name type="scientific">Cotesia congregata</name>
    <name type="common">Parasitoid wasp</name>
    <name type="synonym">Apanteles congregatus</name>
    <dbReference type="NCBI Taxonomy" id="51543"/>
    <lineage>
        <taxon>Eukaryota</taxon>
        <taxon>Metazoa</taxon>
        <taxon>Ecdysozoa</taxon>
        <taxon>Arthropoda</taxon>
        <taxon>Hexapoda</taxon>
        <taxon>Insecta</taxon>
        <taxon>Pterygota</taxon>
        <taxon>Neoptera</taxon>
        <taxon>Endopterygota</taxon>
        <taxon>Hymenoptera</taxon>
        <taxon>Apocrita</taxon>
        <taxon>Ichneumonoidea</taxon>
        <taxon>Braconidae</taxon>
        <taxon>Microgastrinae</taxon>
        <taxon>Cotesia</taxon>
    </lineage>
</organism>
<comment type="caution">
    <text evidence="2">The sequence shown here is derived from an EMBL/GenBank/DDBJ whole genome shotgun (WGS) entry which is preliminary data.</text>
</comment>
<dbReference type="PANTHER" id="PTHR34239:SF2">
    <property type="entry name" value="TRANSPOSABLE ELEMENT P TRANSPOSASE_THAP9 CONSERVED DOMAIN-CONTAINING PROTEIN"/>
    <property type="match status" value="1"/>
</dbReference>
<dbReference type="EMBL" id="CAJNRD030001122">
    <property type="protein sequence ID" value="CAG5100742.1"/>
    <property type="molecule type" value="Genomic_DNA"/>
</dbReference>
<proteinExistence type="predicted"/>
<reference evidence="2" key="1">
    <citation type="submission" date="2021-04" db="EMBL/GenBank/DDBJ databases">
        <authorList>
            <person name="Chebbi M.A.C M."/>
        </authorList>
    </citation>
    <scope>NUCLEOTIDE SEQUENCE</scope>
</reference>
<protein>
    <submittedName>
        <fullName evidence="2">Uncharacterized protein</fullName>
    </submittedName>
</protein>
<feature type="compositionally biased region" description="Polar residues" evidence="1">
    <location>
        <begin position="53"/>
        <end position="66"/>
    </location>
</feature>
<feature type="compositionally biased region" description="Basic and acidic residues" evidence="1">
    <location>
        <begin position="67"/>
        <end position="82"/>
    </location>
</feature>
<dbReference type="OrthoDB" id="7698113at2759"/>
<feature type="compositionally biased region" description="Polar residues" evidence="1">
    <location>
        <begin position="297"/>
        <end position="309"/>
    </location>
</feature>
<feature type="region of interest" description="Disordered" evidence="1">
    <location>
        <begin position="295"/>
        <end position="355"/>
    </location>
</feature>
<dbReference type="Proteomes" id="UP000786811">
    <property type="component" value="Unassembled WGS sequence"/>
</dbReference>
<evidence type="ECO:0000313" key="3">
    <source>
        <dbReference type="Proteomes" id="UP000786811"/>
    </source>
</evidence>
<evidence type="ECO:0000256" key="1">
    <source>
        <dbReference type="SAM" id="MobiDB-lite"/>
    </source>
</evidence>
<accession>A0A8J2HL02</accession>